<keyword evidence="2" id="KW-1185">Reference proteome</keyword>
<accession>A0ACC1T8S6</accession>
<evidence type="ECO:0000313" key="2">
    <source>
        <dbReference type="Proteomes" id="UP001148662"/>
    </source>
</evidence>
<dbReference type="Proteomes" id="UP001148662">
    <property type="component" value="Unassembled WGS sequence"/>
</dbReference>
<gene>
    <name evidence="1" type="ORF">NM688_g2469</name>
</gene>
<dbReference type="EMBL" id="JANHOG010000313">
    <property type="protein sequence ID" value="KAJ3555629.1"/>
    <property type="molecule type" value="Genomic_DNA"/>
</dbReference>
<evidence type="ECO:0000313" key="1">
    <source>
        <dbReference type="EMBL" id="KAJ3555629.1"/>
    </source>
</evidence>
<comment type="caution">
    <text evidence="1">The sequence shown here is derived from an EMBL/GenBank/DDBJ whole genome shotgun (WGS) entry which is preliminary data.</text>
</comment>
<organism evidence="1 2">
    <name type="scientific">Phlebia brevispora</name>
    <dbReference type="NCBI Taxonomy" id="194682"/>
    <lineage>
        <taxon>Eukaryota</taxon>
        <taxon>Fungi</taxon>
        <taxon>Dikarya</taxon>
        <taxon>Basidiomycota</taxon>
        <taxon>Agaricomycotina</taxon>
        <taxon>Agaricomycetes</taxon>
        <taxon>Polyporales</taxon>
        <taxon>Meruliaceae</taxon>
        <taxon>Phlebia</taxon>
    </lineage>
</organism>
<sequence length="1116" mass="124210">MPQSDAEIAGNMCRTHLPTAFSATVSYDQLTAALSGAQDTRASYRKAVELTPRPQNRAMFRTQLATLFKMIDHIEARVLMLGEQHKDDLDKVAGLTLSHIMAHRKDRLVVQIPNYVKDSGLTVSKLDSKLYQALQGLANLEAKSSLQASLIAREAFIACHIPSIPITEQESDVRELIDLNYILYNVLLPLFKHQGSAASLASLEVCVCRVYRAYSPMSIDLEKGDDDGDSANTVTSHFNFGRSSCSPSTFEYFRRQASVSELTYLIDRNQKQPLFVGAIASFTGLKSFNRGFDRVAEMFPVWGPFERRQRCNGNIVPPDVLNYALRIFDPKDDMTEGKQFRNIVELVNSHKETLESVVFVVSPSSFAARACIPCTSPFVIWMERGEQVIRRIEPALALQLELSRLSTTPLHPSSRRASSSTRSRQGESTRQAIRHSYLGKMPETHAHGHCSITDSALGAALRLIPHIDLPSIPPSILFTMERFVHVDTLEFLEDSANALAFSPDSRLLAIGMDDESLWIYNPRTRHIPLHIITCTPTTALLWHPEDAYAIFVGGGDGSCKLHILNKEASLALRCLEIPLWEKDEEPSGDKDPVECFDYDGPSQCLALIVRCKVAVSQPMNTWEPYETTTRSNKTYGLSLSSILMLYAPDEQGIAKWRTITLPDPQVGSDYIYPNGADRRIRPRSLHFADDGRSLIVSYLNHGIICWDIATGSRKWNIVASSQLGRSVLTRDGRYLVVHNLSSGFDKYDLQIFGKVHHYPAVSPAANNVPLPIICMDNDVLLFGSSTGGAKLTDLSGQIEQTLRNPALIVQSLASCHLEDEKYIALGASEQPPYVTIWRVQAEGNAQLASITTRSDATSAPRRLAHDEDLPSDVAGRSSSARLVERSEWPGATFIEPLNPYSSADLHKRWLYGPPTQKVLDGLSEEPGTVEQHEILDTSLTDTSDQGGNNAIRPRVTLLLTERIRSAARRFSISHLYKRKPTHPPSDAPDLVKIYTPTAPSATASRAPRAIKAIIFPFPNLSSWLLWHVSCLGSKLLNQGMPKNQLAAEIRTRSDSPQSYSQASFSAGGSAGEFSYQGFCQYLVNYLEEEYLSAECEDLLRWWNMYVSPESFYQHST</sequence>
<reference evidence="1" key="1">
    <citation type="submission" date="2022-07" db="EMBL/GenBank/DDBJ databases">
        <title>Genome Sequence of Phlebia brevispora.</title>
        <authorList>
            <person name="Buettner E."/>
        </authorList>
    </citation>
    <scope>NUCLEOTIDE SEQUENCE</scope>
    <source>
        <strain evidence="1">MPL23</strain>
    </source>
</reference>
<proteinExistence type="predicted"/>
<name>A0ACC1T8S6_9APHY</name>
<protein>
    <submittedName>
        <fullName evidence="1">Uncharacterized protein</fullName>
    </submittedName>
</protein>